<evidence type="ECO:0008006" key="3">
    <source>
        <dbReference type="Google" id="ProtNLM"/>
    </source>
</evidence>
<dbReference type="RefSeq" id="WP_090836722.1">
    <property type="nucleotide sequence ID" value="NZ_FORM01000001.1"/>
</dbReference>
<proteinExistence type="predicted"/>
<gene>
    <name evidence="1" type="ORF">SAMN05443431_101222</name>
</gene>
<dbReference type="PROSITE" id="PS51257">
    <property type="entry name" value="PROKAR_LIPOPROTEIN"/>
    <property type="match status" value="1"/>
</dbReference>
<dbReference type="InterPro" id="IPR025366">
    <property type="entry name" value="DUF4270"/>
</dbReference>
<organism evidence="1 2">
    <name type="scientific">Olleya namhaensis</name>
    <dbReference type="NCBI Taxonomy" id="1144750"/>
    <lineage>
        <taxon>Bacteria</taxon>
        <taxon>Pseudomonadati</taxon>
        <taxon>Bacteroidota</taxon>
        <taxon>Flavobacteriia</taxon>
        <taxon>Flavobacteriales</taxon>
        <taxon>Flavobacteriaceae</taxon>
    </lineage>
</organism>
<dbReference type="AlphaFoldDB" id="A0A1I3J2E0"/>
<name>A0A1I3J2E0_9FLAO</name>
<sequence>MKTYLLNVIKSVFLLIIVAFTTVACEKDFVNVESDISGAQNFTTNSRLFPFVSYSKKLDPVQTNAITSNVLGFYNDPVYGVTSANLVTQIAPDDVSPDFGDNLEIISVKLYIPYYATADDTDDDGNTTYILDSIFGNATSPYKLSILKNEYYLRNLDPESDFGESQAYYSNAYSSLNLSAFEGDLIYKSPDSGFVPSSQYIAIEEIPIGEDELEELETSRAPGIYLDLNNEMFDNSKWKDLLVQSDGTANPNLNNIADFKNAFRGLIFKAEQIGLNEGNMAYLNLSEGATIDIRYETDVEDTTTSERERDTYTFNFNSIKFNTFENVTNTIPLTDGDAENGDDQLFISGFKGSMVVLDLFNGDIVDETNTTQDAFLYFKDREDKWLINEAALTFYVDIPVGQGGQTEPDRIILYDLETKTPIADYFLDGTATSTDPVNSLILYSPKLERDSDLNGIKYKIRLTEHLNNILLNDSDNSKLGLYITTNINYSATSKILDTLEDDTVTFVPKSSIIAPEGTILHGSKSSVPENVRATFEIFYTEIEN</sequence>
<dbReference type="STRING" id="1144750.SAMN05443431_101222"/>
<dbReference type="Proteomes" id="UP000199559">
    <property type="component" value="Unassembled WGS sequence"/>
</dbReference>
<evidence type="ECO:0000313" key="2">
    <source>
        <dbReference type="Proteomes" id="UP000199559"/>
    </source>
</evidence>
<keyword evidence="2" id="KW-1185">Reference proteome</keyword>
<evidence type="ECO:0000313" key="1">
    <source>
        <dbReference type="EMBL" id="SFI54384.1"/>
    </source>
</evidence>
<reference evidence="2" key="1">
    <citation type="submission" date="2016-10" db="EMBL/GenBank/DDBJ databases">
        <authorList>
            <person name="Varghese N."/>
            <person name="Submissions S."/>
        </authorList>
    </citation>
    <scope>NUCLEOTIDE SEQUENCE [LARGE SCALE GENOMIC DNA]</scope>
    <source>
        <strain evidence="2">DSM 28881</strain>
    </source>
</reference>
<protein>
    <recommendedName>
        <fullName evidence="3">DUF4270 domain-containing protein</fullName>
    </recommendedName>
</protein>
<dbReference type="Pfam" id="PF14092">
    <property type="entry name" value="DUF4270"/>
    <property type="match status" value="1"/>
</dbReference>
<dbReference type="EMBL" id="FORM01000001">
    <property type="protein sequence ID" value="SFI54384.1"/>
    <property type="molecule type" value="Genomic_DNA"/>
</dbReference>
<accession>A0A1I3J2E0</accession>